<comment type="caution">
    <text evidence="2">The sequence shown here is derived from an EMBL/GenBank/DDBJ whole genome shotgun (WGS) entry which is preliminary data.</text>
</comment>
<name>A0ABT0PVT4_9FLAO</name>
<evidence type="ECO:0000313" key="3">
    <source>
        <dbReference type="Proteomes" id="UP001203607"/>
    </source>
</evidence>
<protein>
    <submittedName>
        <fullName evidence="2">DUF1223 domain-containing protein</fullName>
    </submittedName>
</protein>
<dbReference type="PANTHER" id="PTHR36057:SF1">
    <property type="entry name" value="LIPOPROTEIN LIPID ATTACHMENT SITE-LIKE PROTEIN, PUTATIVE (DUF1223)-RELATED"/>
    <property type="match status" value="1"/>
</dbReference>
<sequence length="260" mass="29412">MIKKIIISSVAFFVMSLVALYHAHNVETATTEKVLEEITGNNSIVVLELFTSQGCSSCPPADRLLQQVKQEYPENVFALSYHVDYWNYIGWEDPFSNPAYSVKQRNYTRKFNYRSNYTPQIVVNGMEHFVGSNATKMYSKIQDYSAKAQENQVSLDKVSLENDRINFNFNVDGTVEGRQLRAVLVLDERTTEVKRGENRNRTLKNSNIVVAENYINLGANAGIGSVKVPSLVRTSDKMTLMVLIESDNQDITAAAKYRIS</sequence>
<dbReference type="PANTHER" id="PTHR36057">
    <property type="match status" value="1"/>
</dbReference>
<accession>A0ABT0PVT4</accession>
<dbReference type="InterPro" id="IPR036249">
    <property type="entry name" value="Thioredoxin-like_sf"/>
</dbReference>
<dbReference type="SUPFAM" id="SSF52833">
    <property type="entry name" value="Thioredoxin-like"/>
    <property type="match status" value="1"/>
</dbReference>
<dbReference type="Gene3D" id="3.40.30.10">
    <property type="entry name" value="Glutaredoxin"/>
    <property type="match status" value="1"/>
</dbReference>
<evidence type="ECO:0000256" key="1">
    <source>
        <dbReference type="SAM" id="SignalP"/>
    </source>
</evidence>
<keyword evidence="3" id="KW-1185">Reference proteome</keyword>
<evidence type="ECO:0000313" key="2">
    <source>
        <dbReference type="EMBL" id="MCL6275507.1"/>
    </source>
</evidence>
<feature type="signal peptide" evidence="1">
    <location>
        <begin position="1"/>
        <end position="23"/>
    </location>
</feature>
<keyword evidence="1" id="KW-0732">Signal</keyword>
<gene>
    <name evidence="2" type="ORF">M3P19_15945</name>
</gene>
<dbReference type="Proteomes" id="UP001203607">
    <property type="component" value="Unassembled WGS sequence"/>
</dbReference>
<feature type="chain" id="PRO_5046034417" evidence="1">
    <location>
        <begin position="24"/>
        <end position="260"/>
    </location>
</feature>
<dbReference type="RefSeq" id="WP_249658690.1">
    <property type="nucleotide sequence ID" value="NZ_JAMFMA010000004.1"/>
</dbReference>
<organism evidence="2 3">
    <name type="scientific">Flagellimonas spongiicola</name>
    <dbReference type="NCBI Taxonomy" id="2942208"/>
    <lineage>
        <taxon>Bacteria</taxon>
        <taxon>Pseudomonadati</taxon>
        <taxon>Bacteroidota</taxon>
        <taxon>Flavobacteriia</taxon>
        <taxon>Flavobacteriales</taxon>
        <taxon>Flavobacteriaceae</taxon>
        <taxon>Flagellimonas</taxon>
    </lineage>
</organism>
<dbReference type="EMBL" id="JAMFMA010000004">
    <property type="protein sequence ID" value="MCL6275507.1"/>
    <property type="molecule type" value="Genomic_DNA"/>
</dbReference>
<reference evidence="2 3" key="1">
    <citation type="submission" date="2022-05" db="EMBL/GenBank/DDBJ databases">
        <authorList>
            <person name="Park J.-S."/>
        </authorList>
    </citation>
    <scope>NUCLEOTIDE SEQUENCE [LARGE SCALE GENOMIC DNA]</scope>
    <source>
        <strain evidence="2 3">2012CJ35-5</strain>
    </source>
</reference>
<dbReference type="Pfam" id="PF06764">
    <property type="entry name" value="DUF1223"/>
    <property type="match status" value="1"/>
</dbReference>
<dbReference type="InterPro" id="IPR010634">
    <property type="entry name" value="DUF1223"/>
</dbReference>
<proteinExistence type="predicted"/>